<evidence type="ECO:0000256" key="2">
    <source>
        <dbReference type="ARBA" id="ARBA00023242"/>
    </source>
</evidence>
<accession>A0A9N9PW74</accession>
<gene>
    <name evidence="4" type="ORF">HYFRA_00003682</name>
</gene>
<keyword evidence="5" id="KW-1185">Reference proteome</keyword>
<dbReference type="GO" id="GO:0005634">
    <property type="term" value="C:nucleus"/>
    <property type="evidence" value="ECO:0007669"/>
    <property type="project" value="UniProtKB-SubCell"/>
</dbReference>
<feature type="domain" description="Zn(2)-C6 fungal-type" evidence="3">
    <location>
        <begin position="11"/>
        <end position="41"/>
    </location>
</feature>
<dbReference type="EMBL" id="CAJVRL010000070">
    <property type="protein sequence ID" value="CAG8956302.1"/>
    <property type="molecule type" value="Genomic_DNA"/>
</dbReference>
<sequence length="455" mass="51348">MPPRIRTVEGSCWSCKERRVICDLAVPSCAKCIKIGARCDYGPIRLKWTDCVASRGRFAGKKVPLPQQRSPSPQSPQMLVLKRNSDSHLMYFENELLPRFNLTNTVPMIDLKILAKDPVLFQSALAVANAHEASRGEDGMGMSLQKIQSRNRALRVFREQLMAVSSDDVNGSLFIANVLLCILDGIIEPVSDSSATHHHLVGGKAILKQWAGVRGVFRSKRELPILMLSIFATMDLTHSLLIGDAPFFEPSFWPEFGDCEPWWGNVRPDDDFLQVMAIFSQLATLGAAARDKKVVDIGTLLSIQLTLETQIKQEEEDVKYAPQSAAWAAFCAVYRFSASVYLYRALSGLDVDHVLVQQAITSFFEVLDGTDLTEKLHHCILFPLLIAASHSLLPKQRESVRRSIGTTSVYLSFESLRSLEDFLQRRWEMLDRFPNTKQLTWWQYYEEIANVSCLF</sequence>
<proteinExistence type="predicted"/>
<dbReference type="Gene3D" id="4.10.240.10">
    <property type="entry name" value="Zn(2)-C6 fungal-type DNA-binding domain"/>
    <property type="match status" value="1"/>
</dbReference>
<dbReference type="PROSITE" id="PS00463">
    <property type="entry name" value="ZN2_CY6_FUNGAL_1"/>
    <property type="match status" value="1"/>
</dbReference>
<reference evidence="4" key="1">
    <citation type="submission" date="2021-07" db="EMBL/GenBank/DDBJ databases">
        <authorList>
            <person name="Durling M."/>
        </authorList>
    </citation>
    <scope>NUCLEOTIDE SEQUENCE</scope>
</reference>
<evidence type="ECO:0000259" key="3">
    <source>
        <dbReference type="PROSITE" id="PS50048"/>
    </source>
</evidence>
<dbReference type="AlphaFoldDB" id="A0A9N9PW74"/>
<dbReference type="Pfam" id="PF11951">
    <property type="entry name" value="Fungal_trans_2"/>
    <property type="match status" value="1"/>
</dbReference>
<evidence type="ECO:0000313" key="5">
    <source>
        <dbReference type="Proteomes" id="UP000696280"/>
    </source>
</evidence>
<dbReference type="SUPFAM" id="SSF57701">
    <property type="entry name" value="Zn2/Cys6 DNA-binding domain"/>
    <property type="match status" value="1"/>
</dbReference>
<organism evidence="4 5">
    <name type="scientific">Hymenoscyphus fraxineus</name>
    <dbReference type="NCBI Taxonomy" id="746836"/>
    <lineage>
        <taxon>Eukaryota</taxon>
        <taxon>Fungi</taxon>
        <taxon>Dikarya</taxon>
        <taxon>Ascomycota</taxon>
        <taxon>Pezizomycotina</taxon>
        <taxon>Leotiomycetes</taxon>
        <taxon>Helotiales</taxon>
        <taxon>Helotiaceae</taxon>
        <taxon>Hymenoscyphus</taxon>
    </lineage>
</organism>
<dbReference type="CDD" id="cd00067">
    <property type="entry name" value="GAL4"/>
    <property type="match status" value="1"/>
</dbReference>
<dbReference type="InterPro" id="IPR036864">
    <property type="entry name" value="Zn2-C6_fun-type_DNA-bd_sf"/>
</dbReference>
<comment type="caution">
    <text evidence="4">The sequence shown here is derived from an EMBL/GenBank/DDBJ whole genome shotgun (WGS) entry which is preliminary data.</text>
</comment>
<dbReference type="PROSITE" id="PS50048">
    <property type="entry name" value="ZN2_CY6_FUNGAL_2"/>
    <property type="match status" value="1"/>
</dbReference>
<evidence type="ECO:0000313" key="4">
    <source>
        <dbReference type="EMBL" id="CAG8956302.1"/>
    </source>
</evidence>
<dbReference type="Proteomes" id="UP000696280">
    <property type="component" value="Unassembled WGS sequence"/>
</dbReference>
<keyword evidence="2" id="KW-0539">Nucleus</keyword>
<dbReference type="PANTHER" id="PTHR37534">
    <property type="entry name" value="TRANSCRIPTIONAL ACTIVATOR PROTEIN UGA3"/>
    <property type="match status" value="1"/>
</dbReference>
<dbReference type="OrthoDB" id="3251668at2759"/>
<dbReference type="SMART" id="SM00066">
    <property type="entry name" value="GAL4"/>
    <property type="match status" value="1"/>
</dbReference>
<dbReference type="GO" id="GO:0008270">
    <property type="term" value="F:zinc ion binding"/>
    <property type="evidence" value="ECO:0007669"/>
    <property type="project" value="InterPro"/>
</dbReference>
<evidence type="ECO:0000256" key="1">
    <source>
        <dbReference type="ARBA" id="ARBA00004123"/>
    </source>
</evidence>
<dbReference type="PANTHER" id="PTHR37534:SF46">
    <property type="entry name" value="ZN(II)2CYS6 TRANSCRIPTION FACTOR (EUROFUNG)"/>
    <property type="match status" value="1"/>
</dbReference>
<dbReference type="InterPro" id="IPR021858">
    <property type="entry name" value="Fun_TF"/>
</dbReference>
<name>A0A9N9PW74_9HELO</name>
<comment type="subcellular location">
    <subcellularLocation>
        <location evidence="1">Nucleus</location>
    </subcellularLocation>
</comment>
<dbReference type="InterPro" id="IPR001138">
    <property type="entry name" value="Zn2Cys6_DnaBD"/>
</dbReference>
<dbReference type="GO" id="GO:0000981">
    <property type="term" value="F:DNA-binding transcription factor activity, RNA polymerase II-specific"/>
    <property type="evidence" value="ECO:0007669"/>
    <property type="project" value="InterPro"/>
</dbReference>
<protein>
    <recommendedName>
        <fullName evidence="3">Zn(2)-C6 fungal-type domain-containing protein</fullName>
    </recommendedName>
</protein>
<dbReference type="Pfam" id="PF00172">
    <property type="entry name" value="Zn_clus"/>
    <property type="match status" value="1"/>
</dbReference>